<evidence type="ECO:0000256" key="8">
    <source>
        <dbReference type="ARBA" id="ARBA00023136"/>
    </source>
</evidence>
<evidence type="ECO:0000256" key="4">
    <source>
        <dbReference type="ARBA" id="ARBA00022597"/>
    </source>
</evidence>
<feature type="transmembrane region" description="Helical" evidence="9">
    <location>
        <begin position="129"/>
        <end position="150"/>
    </location>
</feature>
<keyword evidence="5 9" id="KW-0812">Transmembrane</keyword>
<comment type="similarity">
    <text evidence="2 9">Belongs to the SWEET sugar transporter family.</text>
</comment>
<keyword evidence="4 9" id="KW-0762">Sugar transport</keyword>
<evidence type="ECO:0000313" key="10">
    <source>
        <dbReference type="Proteomes" id="UP001652623"/>
    </source>
</evidence>
<evidence type="ECO:0000256" key="7">
    <source>
        <dbReference type="ARBA" id="ARBA00022989"/>
    </source>
</evidence>
<dbReference type="PANTHER" id="PTHR10791:SF163">
    <property type="entry name" value="BIDIRECTIONAL SUGAR TRANSPORTER SWEET"/>
    <property type="match status" value="1"/>
</dbReference>
<keyword evidence="6" id="KW-0677">Repeat</keyword>
<gene>
    <name evidence="11" type="primary">LOC107404397</name>
</gene>
<dbReference type="RefSeq" id="XP_060670923.1">
    <property type="nucleotide sequence ID" value="XM_060814940.1"/>
</dbReference>
<proteinExistence type="inferred from homology"/>
<feature type="transmembrane region" description="Helical" evidence="9">
    <location>
        <begin position="190"/>
        <end position="211"/>
    </location>
</feature>
<protein>
    <recommendedName>
        <fullName evidence="9">Bidirectional sugar transporter SWEET</fullName>
    </recommendedName>
</protein>
<evidence type="ECO:0000256" key="9">
    <source>
        <dbReference type="RuleBase" id="RU910715"/>
    </source>
</evidence>
<evidence type="ECO:0000256" key="1">
    <source>
        <dbReference type="ARBA" id="ARBA00004127"/>
    </source>
</evidence>
<keyword evidence="10" id="KW-1185">Reference proteome</keyword>
<feature type="transmembrane region" description="Helical" evidence="9">
    <location>
        <begin position="68"/>
        <end position="92"/>
    </location>
</feature>
<evidence type="ECO:0000256" key="3">
    <source>
        <dbReference type="ARBA" id="ARBA00022448"/>
    </source>
</evidence>
<dbReference type="Proteomes" id="UP001652623">
    <property type="component" value="Chromosome 2"/>
</dbReference>
<evidence type="ECO:0000256" key="5">
    <source>
        <dbReference type="ARBA" id="ARBA00022692"/>
    </source>
</evidence>
<comment type="function">
    <text evidence="9">Mediates both low-affinity uptake and efflux of sugar across the membrane.</text>
</comment>
<feature type="transmembrane region" description="Helical" evidence="9">
    <location>
        <begin position="45"/>
        <end position="62"/>
    </location>
</feature>
<keyword evidence="3 9" id="KW-0813">Transport</keyword>
<dbReference type="InterPro" id="IPR047664">
    <property type="entry name" value="SWEET"/>
</dbReference>
<dbReference type="GeneID" id="107404397"/>
<feature type="transmembrane region" description="Helical" evidence="9">
    <location>
        <begin position="162"/>
        <end position="184"/>
    </location>
</feature>
<evidence type="ECO:0000256" key="2">
    <source>
        <dbReference type="ARBA" id="ARBA00007809"/>
    </source>
</evidence>
<feature type="transmembrane region" description="Helical" evidence="9">
    <location>
        <begin position="14"/>
        <end position="33"/>
    </location>
</feature>
<keyword evidence="8 9" id="KW-0472">Membrane</keyword>
<dbReference type="Gene3D" id="1.20.1280.290">
    <property type="match status" value="2"/>
</dbReference>
<dbReference type="PANTHER" id="PTHR10791">
    <property type="entry name" value="RAG1-ACTIVATING PROTEIN 1"/>
    <property type="match status" value="1"/>
</dbReference>
<organism evidence="10 11">
    <name type="scientific">Ziziphus jujuba</name>
    <name type="common">Chinese jujube</name>
    <name type="synonym">Ziziphus sativa</name>
    <dbReference type="NCBI Taxonomy" id="326968"/>
    <lineage>
        <taxon>Eukaryota</taxon>
        <taxon>Viridiplantae</taxon>
        <taxon>Streptophyta</taxon>
        <taxon>Embryophyta</taxon>
        <taxon>Tracheophyta</taxon>
        <taxon>Spermatophyta</taxon>
        <taxon>Magnoliopsida</taxon>
        <taxon>eudicotyledons</taxon>
        <taxon>Gunneridae</taxon>
        <taxon>Pentapetalae</taxon>
        <taxon>rosids</taxon>
        <taxon>fabids</taxon>
        <taxon>Rosales</taxon>
        <taxon>Rhamnaceae</taxon>
        <taxon>Paliureae</taxon>
        <taxon>Ziziphus</taxon>
    </lineage>
</organism>
<keyword evidence="7 9" id="KW-1133">Transmembrane helix</keyword>
<reference evidence="10" key="1">
    <citation type="submission" date="2025-05" db="UniProtKB">
        <authorList>
            <consortium name="RefSeq"/>
        </authorList>
    </citation>
    <scope>NUCLEOTIDE SEQUENCE [LARGE SCALE GENOMIC DNA]</scope>
</reference>
<name>A0ABM4A2G6_ZIZJJ</name>
<reference evidence="11" key="2">
    <citation type="submission" date="2025-08" db="UniProtKB">
        <authorList>
            <consortium name="RefSeq"/>
        </authorList>
    </citation>
    <scope>IDENTIFICATION</scope>
    <source>
        <tissue evidence="11">Seedling</tissue>
    </source>
</reference>
<accession>A0ABM4A2G6</accession>
<feature type="transmembrane region" description="Helical" evidence="9">
    <location>
        <begin position="104"/>
        <end position="123"/>
    </location>
</feature>
<dbReference type="Pfam" id="PF03083">
    <property type="entry name" value="MtN3_slv"/>
    <property type="match status" value="2"/>
</dbReference>
<comment type="subcellular location">
    <subcellularLocation>
        <location evidence="9">Cell membrane</location>
        <topology evidence="9">Multi-pass membrane protein</topology>
    </subcellularLocation>
    <subcellularLocation>
        <location evidence="1">Endomembrane system</location>
        <topology evidence="1">Multi-pass membrane protein</topology>
    </subcellularLocation>
</comment>
<evidence type="ECO:0000256" key="6">
    <source>
        <dbReference type="ARBA" id="ARBA00022737"/>
    </source>
</evidence>
<evidence type="ECO:0000313" key="11">
    <source>
        <dbReference type="RefSeq" id="XP_060670923.1"/>
    </source>
</evidence>
<dbReference type="InterPro" id="IPR004316">
    <property type="entry name" value="SWEET_rpt"/>
</dbReference>
<sequence>MAHHHALTLAMRHLGNIITFLVYLAPIATFHKVYKKQSTEGFQSLPYVVELFGSMLSIYYAILKQEVLLDLIAINSVGSLIETLYIALFLFFAPKKSRMQTIHLVLLIALGYGLIVILTLFLANGQKRIQIVGWIYLIFHLIVFATPLFIMRKVIRTRSVEFMPFALSFLQMLGAITGFFYWLLLKDYKFAFANVLGFIFGTVQMGLYMAYRNRKEILQEPMVNPGLNQTVLQPNDIDGNVINIIEDDNLLR</sequence>